<sequence length="391" mass="45011">MGLKISNRDARRLWIDAQGLSQTPTGPLDVMAIIRRLGFVQLDTIQAVARAHHHILWSRNQNYREPMLDRLLAEDRSIFEHFTHDASVLPIETYPYWRRQLDRLGERTGRWAQTRSMVDAEGMAAIRARIEAEGPLSTHAFDTKKTSKEMWARPPHKLALDHMWYAGELATSHRTNFTKYYDLSERVIPGHVREEVRSDAEQLDWLCRAALDRLAFASEGDVMRFWGAAALAEVKAWRRAVADELVEVEIACADGTKLPLFAPASIEKKLDNAPAPTSRLRILSPFDPVVRDRSRISRLFGFYYRIEIFVPAAQRKWGYYVMPILEGDRFVGRIEAKADRKAGELIVHNTWPEPGVRWGRARWQKLDAELDRLARFVGMQTVIWKKGARDG</sequence>
<protein>
    <recommendedName>
        <fullName evidence="3">Winged helix-turn-helix domain-containing protein</fullName>
    </recommendedName>
</protein>
<evidence type="ECO:0008006" key="3">
    <source>
        <dbReference type="Google" id="ProtNLM"/>
    </source>
</evidence>
<dbReference type="InterPro" id="IPR009351">
    <property type="entry name" value="AlkZ-like"/>
</dbReference>
<evidence type="ECO:0000313" key="2">
    <source>
        <dbReference type="Proteomes" id="UP000256310"/>
    </source>
</evidence>
<dbReference type="EMBL" id="QRDP01000004">
    <property type="protein sequence ID" value="RED16359.1"/>
    <property type="molecule type" value="Genomic_DNA"/>
</dbReference>
<dbReference type="OrthoDB" id="9787207at2"/>
<comment type="caution">
    <text evidence="1">The sequence shown here is derived from an EMBL/GenBank/DDBJ whole genome shotgun (WGS) entry which is preliminary data.</text>
</comment>
<dbReference type="Pfam" id="PF06224">
    <property type="entry name" value="AlkZ-like"/>
    <property type="match status" value="1"/>
</dbReference>
<dbReference type="PANTHER" id="PTHR30528">
    <property type="entry name" value="CYTOPLASMIC PROTEIN"/>
    <property type="match status" value="1"/>
</dbReference>
<proteinExistence type="predicted"/>
<accession>A0A3D9FF03</accession>
<dbReference type="Proteomes" id="UP000256310">
    <property type="component" value="Unassembled WGS sequence"/>
</dbReference>
<evidence type="ECO:0000313" key="1">
    <source>
        <dbReference type="EMBL" id="RED16359.1"/>
    </source>
</evidence>
<dbReference type="AlphaFoldDB" id="A0A3D9FF03"/>
<name>A0A3D9FF03_9SPHN</name>
<organism evidence="1 2">
    <name type="scientific">Parasphingopyxis lamellibrachiae</name>
    <dbReference type="NCBI Taxonomy" id="680125"/>
    <lineage>
        <taxon>Bacteria</taxon>
        <taxon>Pseudomonadati</taxon>
        <taxon>Pseudomonadota</taxon>
        <taxon>Alphaproteobacteria</taxon>
        <taxon>Sphingomonadales</taxon>
        <taxon>Sphingomonadaceae</taxon>
        <taxon>Parasphingopyxis</taxon>
    </lineage>
</organism>
<dbReference type="PANTHER" id="PTHR30528:SF0">
    <property type="entry name" value="CYTOPLASMIC PROTEIN"/>
    <property type="match status" value="1"/>
</dbReference>
<gene>
    <name evidence="1" type="ORF">DFR46_1382</name>
</gene>
<keyword evidence="2" id="KW-1185">Reference proteome</keyword>
<dbReference type="RefSeq" id="WP_116235775.1">
    <property type="nucleotide sequence ID" value="NZ_QRDP01000004.1"/>
</dbReference>
<reference evidence="1 2" key="1">
    <citation type="submission" date="2018-07" db="EMBL/GenBank/DDBJ databases">
        <title>Genomic Encyclopedia of Type Strains, Phase IV (KMG-IV): sequencing the most valuable type-strain genomes for metagenomic binning, comparative biology and taxonomic classification.</title>
        <authorList>
            <person name="Goeker M."/>
        </authorList>
    </citation>
    <scope>NUCLEOTIDE SEQUENCE [LARGE SCALE GENOMIC DNA]</scope>
    <source>
        <strain evidence="1 2">DSM 26725</strain>
    </source>
</reference>